<organism evidence="1">
    <name type="scientific">Desulfofervidus auxilii</name>
    <dbReference type="NCBI Taxonomy" id="1621989"/>
    <lineage>
        <taxon>Bacteria</taxon>
        <taxon>Pseudomonadati</taxon>
        <taxon>Thermodesulfobacteriota</taxon>
        <taxon>Candidatus Desulfofervidia</taxon>
        <taxon>Candidatus Desulfofervidales</taxon>
        <taxon>Candidatus Desulfofervidaceae</taxon>
        <taxon>Candidatus Desulfofervidus</taxon>
    </lineage>
</organism>
<gene>
    <name evidence="1" type="ORF">ENF30_00120</name>
</gene>
<reference evidence="1" key="1">
    <citation type="journal article" date="2020" name="mSystems">
        <title>Genome- and Community-Level Interaction Insights into Carbon Utilization and Element Cycling Functions of Hydrothermarchaeota in Hydrothermal Sediment.</title>
        <authorList>
            <person name="Zhou Z."/>
            <person name="Liu Y."/>
            <person name="Xu W."/>
            <person name="Pan J."/>
            <person name="Luo Z.H."/>
            <person name="Li M."/>
        </authorList>
    </citation>
    <scope>NUCLEOTIDE SEQUENCE [LARGE SCALE GENOMIC DNA]</scope>
    <source>
        <strain evidence="1">HyVt-113</strain>
    </source>
</reference>
<accession>A0A7V0I9Q9</accession>
<name>A0A7V0I9Q9_DESA2</name>
<comment type="caution">
    <text evidence="1">The sequence shown here is derived from an EMBL/GenBank/DDBJ whole genome shotgun (WGS) entry which is preliminary data.</text>
</comment>
<dbReference type="EMBL" id="DQWQ01000006">
    <property type="protein sequence ID" value="HDD35186.1"/>
    <property type="molecule type" value="Genomic_DNA"/>
</dbReference>
<evidence type="ECO:0000313" key="1">
    <source>
        <dbReference type="EMBL" id="HDD35186.1"/>
    </source>
</evidence>
<sequence length="437" mass="51530">MSLKKIIGIGAIAASLLFSKDAELTIKDKHLAPNKTSSVEMAFRRLDPFVEWYVEQDYTNKEKEGHVSLRSTDKTVWFVLAAYDPEQDIIKIPDYKDEKKWKKAINAIPHELWHALSDSIGNKGLLYYPDYEGPDMREIAEYCKEKTKLLNEIIKRKNKYVDVYYAVKDVNNAIEYYKDVLFYTVESAKWFNRDVRPYMGIIKEMDKKFYHNIIESIRRIRKKHKRLWYAFRDQYKWVGDILQLAGKLAIKKDIEGLTKIQKEIADSLQIWDKEYGSLLYDVKGFISSITKFCTSNNLCEDVMLDAPLPPNSIYYRSRDYIEGDIARLKLYEILGTDEIMARMVASLYNPYYGQPTINYFQLTEKDLEFLEKFTYNGKPIFRKGIEKYKVGLEMIKDGMDPKDVSELLRDATHFIYKGKEYNWPEANFKIKGYIPYE</sequence>
<dbReference type="AlphaFoldDB" id="A0A7V0I9Q9"/>
<proteinExistence type="predicted"/>
<protein>
    <submittedName>
        <fullName evidence="1">Uncharacterized protein</fullName>
    </submittedName>
</protein>
<dbReference type="Proteomes" id="UP000885706">
    <property type="component" value="Unassembled WGS sequence"/>
</dbReference>